<name>A0A8E2JLC1_9PEZI</name>
<keyword evidence="2" id="KW-1185">Reference proteome</keyword>
<dbReference type="GO" id="GO:0007018">
    <property type="term" value="P:microtubule-based movement"/>
    <property type="evidence" value="ECO:0007669"/>
    <property type="project" value="TreeGrafter"/>
</dbReference>
<sequence>MAPPVADTRLKQIATDACDSALSNAESYNHTHVADWNSAIINNILKSLISETSSGPNSQPSFKYAVNSTIIQHLSPVAGSGESATVGRRGMHSAVGAYWNNEKDGMWSFKYEGGDKKGMDIVISVMWVAI</sequence>
<dbReference type="OrthoDB" id="10059120at2759"/>
<dbReference type="InterPro" id="IPR005334">
    <property type="entry name" value="Tctex-1-like"/>
</dbReference>
<organism evidence="1 2">
    <name type="scientific">Glonium stellatum</name>
    <dbReference type="NCBI Taxonomy" id="574774"/>
    <lineage>
        <taxon>Eukaryota</taxon>
        <taxon>Fungi</taxon>
        <taxon>Dikarya</taxon>
        <taxon>Ascomycota</taxon>
        <taxon>Pezizomycotina</taxon>
        <taxon>Dothideomycetes</taxon>
        <taxon>Pleosporomycetidae</taxon>
        <taxon>Gloniales</taxon>
        <taxon>Gloniaceae</taxon>
        <taxon>Glonium</taxon>
    </lineage>
</organism>
<dbReference type="PANTHER" id="PTHR21255:SF4">
    <property type="entry name" value="DYNEIN LIGHT CHAIN TCTEX-TYPE"/>
    <property type="match status" value="1"/>
</dbReference>
<evidence type="ECO:0000313" key="2">
    <source>
        <dbReference type="Proteomes" id="UP000250140"/>
    </source>
</evidence>
<dbReference type="Gene3D" id="3.30.1140.40">
    <property type="entry name" value="Tctex-1"/>
    <property type="match status" value="1"/>
</dbReference>
<dbReference type="InterPro" id="IPR038586">
    <property type="entry name" value="Tctex-1-like_sf"/>
</dbReference>
<dbReference type="EMBL" id="KV751146">
    <property type="protein sequence ID" value="OCL01337.1"/>
    <property type="molecule type" value="Genomic_DNA"/>
</dbReference>
<dbReference type="GO" id="GO:0005737">
    <property type="term" value="C:cytoplasm"/>
    <property type="evidence" value="ECO:0007669"/>
    <property type="project" value="TreeGrafter"/>
</dbReference>
<protein>
    <recommendedName>
        <fullName evidence="3">Dynein light chain</fullName>
    </recommendedName>
</protein>
<accession>A0A8E2JLC1</accession>
<proteinExistence type="predicted"/>
<dbReference type="Proteomes" id="UP000250140">
    <property type="component" value="Unassembled WGS sequence"/>
</dbReference>
<dbReference type="GO" id="GO:0045505">
    <property type="term" value="F:dynein intermediate chain binding"/>
    <property type="evidence" value="ECO:0007669"/>
    <property type="project" value="TreeGrafter"/>
</dbReference>
<dbReference type="Pfam" id="PF03645">
    <property type="entry name" value="Tctex-1"/>
    <property type="match status" value="1"/>
</dbReference>
<evidence type="ECO:0008006" key="3">
    <source>
        <dbReference type="Google" id="ProtNLM"/>
    </source>
</evidence>
<dbReference type="GO" id="GO:0005868">
    <property type="term" value="C:cytoplasmic dynein complex"/>
    <property type="evidence" value="ECO:0007669"/>
    <property type="project" value="TreeGrafter"/>
</dbReference>
<gene>
    <name evidence="1" type="ORF">AOQ84DRAFT_357916</name>
</gene>
<evidence type="ECO:0000313" key="1">
    <source>
        <dbReference type="EMBL" id="OCL01337.1"/>
    </source>
</evidence>
<dbReference type="PANTHER" id="PTHR21255">
    <property type="entry name" value="T-COMPLEX-ASSOCIATED-TESTIS-EXPRESSED 1/ DYNEIN LIGHT CHAIN"/>
    <property type="match status" value="1"/>
</dbReference>
<reference evidence="1 2" key="1">
    <citation type="journal article" date="2016" name="Nat. Commun.">
        <title>Ectomycorrhizal ecology is imprinted in the genome of the dominant symbiotic fungus Cenococcum geophilum.</title>
        <authorList>
            <consortium name="DOE Joint Genome Institute"/>
            <person name="Peter M."/>
            <person name="Kohler A."/>
            <person name="Ohm R.A."/>
            <person name="Kuo A."/>
            <person name="Krutzmann J."/>
            <person name="Morin E."/>
            <person name="Arend M."/>
            <person name="Barry K.W."/>
            <person name="Binder M."/>
            <person name="Choi C."/>
            <person name="Clum A."/>
            <person name="Copeland A."/>
            <person name="Grisel N."/>
            <person name="Haridas S."/>
            <person name="Kipfer T."/>
            <person name="LaButti K."/>
            <person name="Lindquist E."/>
            <person name="Lipzen A."/>
            <person name="Maire R."/>
            <person name="Meier B."/>
            <person name="Mihaltcheva S."/>
            <person name="Molinier V."/>
            <person name="Murat C."/>
            <person name="Poggeler S."/>
            <person name="Quandt C.A."/>
            <person name="Sperisen C."/>
            <person name="Tritt A."/>
            <person name="Tisserant E."/>
            <person name="Crous P.W."/>
            <person name="Henrissat B."/>
            <person name="Nehls U."/>
            <person name="Egli S."/>
            <person name="Spatafora J.W."/>
            <person name="Grigoriev I.V."/>
            <person name="Martin F.M."/>
        </authorList>
    </citation>
    <scope>NUCLEOTIDE SEQUENCE [LARGE SCALE GENOMIC DNA]</scope>
    <source>
        <strain evidence="1 2">CBS 207.34</strain>
    </source>
</reference>
<dbReference type="CDD" id="cd21456">
    <property type="entry name" value="DLC-like_SpDlc1-like"/>
    <property type="match status" value="1"/>
</dbReference>
<dbReference type="AlphaFoldDB" id="A0A8E2JLC1"/>